<feature type="compositionally biased region" description="Polar residues" evidence="1">
    <location>
        <begin position="61"/>
        <end position="83"/>
    </location>
</feature>
<name>A0ABW1X340_9ACTN</name>
<proteinExistence type="predicted"/>
<dbReference type="RefSeq" id="WP_343886870.1">
    <property type="nucleotide sequence ID" value="NZ_BAAAKI010000025.1"/>
</dbReference>
<organism evidence="3 4">
    <name type="scientific">Luteococcus sanguinis</name>
    <dbReference type="NCBI Taxonomy" id="174038"/>
    <lineage>
        <taxon>Bacteria</taxon>
        <taxon>Bacillati</taxon>
        <taxon>Actinomycetota</taxon>
        <taxon>Actinomycetes</taxon>
        <taxon>Propionibacteriales</taxon>
        <taxon>Propionibacteriaceae</taxon>
        <taxon>Luteococcus</taxon>
    </lineage>
</organism>
<dbReference type="EMBL" id="JBHSUA010000024">
    <property type="protein sequence ID" value="MFC6397913.1"/>
    <property type="molecule type" value="Genomic_DNA"/>
</dbReference>
<reference evidence="4" key="1">
    <citation type="journal article" date="2019" name="Int. J. Syst. Evol. Microbiol.">
        <title>The Global Catalogue of Microorganisms (GCM) 10K type strain sequencing project: providing services to taxonomists for standard genome sequencing and annotation.</title>
        <authorList>
            <consortium name="The Broad Institute Genomics Platform"/>
            <consortium name="The Broad Institute Genome Sequencing Center for Infectious Disease"/>
            <person name="Wu L."/>
            <person name="Ma J."/>
        </authorList>
    </citation>
    <scope>NUCLEOTIDE SEQUENCE [LARGE SCALE GENOMIC DNA]</scope>
    <source>
        <strain evidence="4">CGMCC 1.15277</strain>
    </source>
</reference>
<accession>A0ABW1X340</accession>
<evidence type="ECO:0000313" key="3">
    <source>
        <dbReference type="EMBL" id="MFC6397913.1"/>
    </source>
</evidence>
<feature type="compositionally biased region" description="Low complexity" evidence="1">
    <location>
        <begin position="26"/>
        <end position="60"/>
    </location>
</feature>
<dbReference type="PROSITE" id="PS51257">
    <property type="entry name" value="PROKAR_LIPOPROTEIN"/>
    <property type="match status" value="1"/>
</dbReference>
<feature type="chain" id="PRO_5045496804" evidence="2">
    <location>
        <begin position="23"/>
        <end position="246"/>
    </location>
</feature>
<evidence type="ECO:0000256" key="2">
    <source>
        <dbReference type="SAM" id="SignalP"/>
    </source>
</evidence>
<evidence type="ECO:0000256" key="1">
    <source>
        <dbReference type="SAM" id="MobiDB-lite"/>
    </source>
</evidence>
<comment type="caution">
    <text evidence="3">The sequence shown here is derived from an EMBL/GenBank/DDBJ whole genome shotgun (WGS) entry which is preliminary data.</text>
</comment>
<sequence>MSRTRTSLTLASLALVTCTVTACAPTESTTGSTVSPTVSSTPATSTPATFTPAASSTDSTMGSESPSGEASSTESGLVSPSARSTDTASATVSATATDAASASVTDSTSAVPVEATPRDLNAQITAVSQVSSKLTGTSQDFQRYITALAKKTVKNADGTTCPTFDIRVDRYWSTDDQAMGGLTACGGYEAIWFTDARGTWKEFGFQSVPYCSVVRAAGVPHPIDLSTGFGCIEKGSVDVVAYDPEG</sequence>
<gene>
    <name evidence="3" type="ORF">ACFP57_13100</name>
</gene>
<evidence type="ECO:0000313" key="4">
    <source>
        <dbReference type="Proteomes" id="UP001596266"/>
    </source>
</evidence>
<protein>
    <submittedName>
        <fullName evidence="3">Uncharacterized protein</fullName>
    </submittedName>
</protein>
<feature type="signal peptide" evidence="2">
    <location>
        <begin position="1"/>
        <end position="22"/>
    </location>
</feature>
<dbReference type="Proteomes" id="UP001596266">
    <property type="component" value="Unassembled WGS sequence"/>
</dbReference>
<keyword evidence="4" id="KW-1185">Reference proteome</keyword>
<keyword evidence="2" id="KW-0732">Signal</keyword>
<feature type="region of interest" description="Disordered" evidence="1">
    <location>
        <begin position="26"/>
        <end position="90"/>
    </location>
</feature>